<sequence length="519" mass="57348">MGSAAVAVDPMQASFEDMERQTALMTSCTLLWKELSDHFSSLEQNLLQKSETMKRKLVGLDHETKESLEVLQRRETTIDGHVDVAIARVKERKEAALVAMKKTEGEETADAVVKLRAFCARMDSGGFWRFVTGKKKELDLIRPQVPDALGDCVDPAKFVLQAISEVFPVDKRPEKGDRGNDCGWACVLVLEALVPVLADPILGESRLLVTPQIKNQAREVVAIWKANMVERGGLESVKALDGHIFLQHVVTFGIVEKDDAEMYRRLVVASAWRKQMPKLAISLGLKDIMADIIEELIGKGQQVDAVHFTYEAGLVDKFPPVPLLKAFLKDSKKVATSILEDRNNTGRAVHLAGRKEQSAIRAVIKCIEEYKLENEFSADGLRKRLEQLEKAKTEKKKPVVTPANKRTRVSSGGPMPPAKAGRLNNAYVSSFPTPGHTYVRSPSSHSQYPSEVSPYSYDRAAGPYGSRSPPSMRDPYAYPPDVSPAMRSGSYPAPPPVGYPAYGGYGNGMAPAYQQAYYR</sequence>
<evidence type="ECO:0000256" key="4">
    <source>
        <dbReference type="RuleBase" id="RU364012"/>
    </source>
</evidence>
<gene>
    <name evidence="6" type="ORF">H6P81_004897</name>
</gene>
<evidence type="ECO:0000256" key="1">
    <source>
        <dbReference type="ARBA" id="ARBA00008956"/>
    </source>
</evidence>
<organism evidence="6 7">
    <name type="scientific">Aristolochia fimbriata</name>
    <name type="common">White veined hardy Dutchman's pipe vine</name>
    <dbReference type="NCBI Taxonomy" id="158543"/>
    <lineage>
        <taxon>Eukaryota</taxon>
        <taxon>Viridiplantae</taxon>
        <taxon>Streptophyta</taxon>
        <taxon>Embryophyta</taxon>
        <taxon>Tracheophyta</taxon>
        <taxon>Spermatophyta</taxon>
        <taxon>Magnoliopsida</taxon>
        <taxon>Magnoliidae</taxon>
        <taxon>Piperales</taxon>
        <taxon>Aristolochiaceae</taxon>
        <taxon>Aristolochia</taxon>
    </lineage>
</organism>
<evidence type="ECO:0000313" key="7">
    <source>
        <dbReference type="Proteomes" id="UP000825729"/>
    </source>
</evidence>
<dbReference type="Proteomes" id="UP000825729">
    <property type="component" value="Unassembled WGS sequence"/>
</dbReference>
<keyword evidence="3 4" id="KW-0287">Flowering</keyword>
<accession>A0AAV7ETG0</accession>
<comment type="caution">
    <text evidence="6">The sequence shown here is derived from an EMBL/GenBank/DDBJ whole genome shotgun (WGS) entry which is preliminary data.</text>
</comment>
<evidence type="ECO:0000313" key="6">
    <source>
        <dbReference type="EMBL" id="KAG9451993.1"/>
    </source>
</evidence>
<feature type="region of interest" description="Disordered" evidence="5">
    <location>
        <begin position="460"/>
        <end position="481"/>
    </location>
</feature>
<keyword evidence="2 4" id="KW-0221">Differentiation</keyword>
<proteinExistence type="inferred from homology"/>
<evidence type="ECO:0000256" key="2">
    <source>
        <dbReference type="ARBA" id="ARBA00022782"/>
    </source>
</evidence>
<protein>
    <recommendedName>
        <fullName evidence="4">FRIGIDA-like protein</fullName>
    </recommendedName>
</protein>
<dbReference type="EMBL" id="JAINDJ010000003">
    <property type="protein sequence ID" value="KAG9451993.1"/>
    <property type="molecule type" value="Genomic_DNA"/>
</dbReference>
<dbReference type="GO" id="GO:0030154">
    <property type="term" value="P:cell differentiation"/>
    <property type="evidence" value="ECO:0007669"/>
    <property type="project" value="UniProtKB-KW"/>
</dbReference>
<feature type="region of interest" description="Disordered" evidence="5">
    <location>
        <begin position="393"/>
        <end position="422"/>
    </location>
</feature>
<dbReference type="PANTHER" id="PTHR31791">
    <property type="entry name" value="FRIGIDA-LIKE PROTEIN 3-RELATED"/>
    <property type="match status" value="1"/>
</dbReference>
<comment type="similarity">
    <text evidence="1 4">Belongs to the Frigida family.</text>
</comment>
<name>A0AAV7ETG0_ARIFI</name>
<dbReference type="AlphaFoldDB" id="A0AAV7ETG0"/>
<dbReference type="InterPro" id="IPR012474">
    <property type="entry name" value="Frigida"/>
</dbReference>
<dbReference type="GO" id="GO:0009908">
    <property type="term" value="P:flower development"/>
    <property type="evidence" value="ECO:0007669"/>
    <property type="project" value="UniProtKB-KW"/>
</dbReference>
<evidence type="ECO:0000256" key="3">
    <source>
        <dbReference type="ARBA" id="ARBA00023089"/>
    </source>
</evidence>
<keyword evidence="7" id="KW-1185">Reference proteome</keyword>
<dbReference type="Pfam" id="PF07899">
    <property type="entry name" value="Frigida"/>
    <property type="match status" value="1"/>
</dbReference>
<keyword evidence="4" id="KW-0217">Developmental protein</keyword>
<reference evidence="6 7" key="1">
    <citation type="submission" date="2021-07" db="EMBL/GenBank/DDBJ databases">
        <title>The Aristolochia fimbriata genome: insights into angiosperm evolution, floral development and chemical biosynthesis.</title>
        <authorList>
            <person name="Jiao Y."/>
        </authorList>
    </citation>
    <scope>NUCLEOTIDE SEQUENCE [LARGE SCALE GENOMIC DNA]</scope>
    <source>
        <strain evidence="6">IBCAS-2021</strain>
        <tissue evidence="6">Leaf</tissue>
    </source>
</reference>
<dbReference type="PANTHER" id="PTHR31791:SF2">
    <property type="entry name" value="FRIGIDA-LIKE PROTEIN 4A-RELATED"/>
    <property type="match status" value="1"/>
</dbReference>
<evidence type="ECO:0000256" key="5">
    <source>
        <dbReference type="SAM" id="MobiDB-lite"/>
    </source>
</evidence>